<evidence type="ECO:0000313" key="1">
    <source>
        <dbReference type="EMBL" id="JAD17916.1"/>
    </source>
</evidence>
<reference evidence="1" key="2">
    <citation type="journal article" date="2015" name="Data Brief">
        <title>Shoot transcriptome of the giant reed, Arundo donax.</title>
        <authorList>
            <person name="Barrero R.A."/>
            <person name="Guerrero F.D."/>
            <person name="Moolhuijzen P."/>
            <person name="Goolsby J.A."/>
            <person name="Tidwell J."/>
            <person name="Bellgard S.E."/>
            <person name="Bellgard M.I."/>
        </authorList>
    </citation>
    <scope>NUCLEOTIDE SEQUENCE</scope>
    <source>
        <tissue evidence="1">Shoot tissue taken approximately 20 cm above the soil surface</tissue>
    </source>
</reference>
<accession>A0A0A9UIG6</accession>
<proteinExistence type="predicted"/>
<reference evidence="1" key="1">
    <citation type="submission" date="2014-09" db="EMBL/GenBank/DDBJ databases">
        <authorList>
            <person name="Magalhaes I.L.F."/>
            <person name="Oliveira U."/>
            <person name="Santos F.R."/>
            <person name="Vidigal T.H.D.A."/>
            <person name="Brescovit A.D."/>
            <person name="Santos A.J."/>
        </authorList>
    </citation>
    <scope>NUCLEOTIDE SEQUENCE</scope>
    <source>
        <tissue evidence="1">Shoot tissue taken approximately 20 cm above the soil surface</tissue>
    </source>
</reference>
<organism evidence="1">
    <name type="scientific">Arundo donax</name>
    <name type="common">Giant reed</name>
    <name type="synonym">Donax arundinaceus</name>
    <dbReference type="NCBI Taxonomy" id="35708"/>
    <lineage>
        <taxon>Eukaryota</taxon>
        <taxon>Viridiplantae</taxon>
        <taxon>Streptophyta</taxon>
        <taxon>Embryophyta</taxon>
        <taxon>Tracheophyta</taxon>
        <taxon>Spermatophyta</taxon>
        <taxon>Magnoliopsida</taxon>
        <taxon>Liliopsida</taxon>
        <taxon>Poales</taxon>
        <taxon>Poaceae</taxon>
        <taxon>PACMAD clade</taxon>
        <taxon>Arundinoideae</taxon>
        <taxon>Arundineae</taxon>
        <taxon>Arundo</taxon>
    </lineage>
</organism>
<dbReference type="EMBL" id="GBRH01279979">
    <property type="protein sequence ID" value="JAD17916.1"/>
    <property type="molecule type" value="Transcribed_RNA"/>
</dbReference>
<name>A0A0A9UIG6_ARUDO</name>
<protein>
    <submittedName>
        <fullName evidence="1">Uncharacterized protein</fullName>
    </submittedName>
</protein>
<dbReference type="AlphaFoldDB" id="A0A0A9UIG6"/>
<sequence length="59" mass="6391">MPSPSSSPMITTFLNLNDGADTDSTQKLGPLIYSELSYLPHLLYASHPACQNKTMPPPT</sequence>